<organism evidence="2 3">
    <name type="scientific">Dendrothele bispora (strain CBS 962.96)</name>
    <dbReference type="NCBI Taxonomy" id="1314807"/>
    <lineage>
        <taxon>Eukaryota</taxon>
        <taxon>Fungi</taxon>
        <taxon>Dikarya</taxon>
        <taxon>Basidiomycota</taxon>
        <taxon>Agaricomycotina</taxon>
        <taxon>Agaricomycetes</taxon>
        <taxon>Agaricomycetidae</taxon>
        <taxon>Agaricales</taxon>
        <taxon>Agaricales incertae sedis</taxon>
        <taxon>Dendrothele</taxon>
    </lineage>
</organism>
<name>A0A4S8MGG3_DENBC</name>
<protein>
    <submittedName>
        <fullName evidence="2">Uncharacterized protein</fullName>
    </submittedName>
</protein>
<feature type="region of interest" description="Disordered" evidence="1">
    <location>
        <begin position="72"/>
        <end position="103"/>
    </location>
</feature>
<reference evidence="2 3" key="1">
    <citation type="journal article" date="2019" name="Nat. Ecol. Evol.">
        <title>Megaphylogeny resolves global patterns of mushroom evolution.</title>
        <authorList>
            <person name="Varga T."/>
            <person name="Krizsan K."/>
            <person name="Foldi C."/>
            <person name="Dima B."/>
            <person name="Sanchez-Garcia M."/>
            <person name="Sanchez-Ramirez S."/>
            <person name="Szollosi G.J."/>
            <person name="Szarkandi J.G."/>
            <person name="Papp V."/>
            <person name="Albert L."/>
            <person name="Andreopoulos W."/>
            <person name="Angelini C."/>
            <person name="Antonin V."/>
            <person name="Barry K.W."/>
            <person name="Bougher N.L."/>
            <person name="Buchanan P."/>
            <person name="Buyck B."/>
            <person name="Bense V."/>
            <person name="Catcheside P."/>
            <person name="Chovatia M."/>
            <person name="Cooper J."/>
            <person name="Damon W."/>
            <person name="Desjardin D."/>
            <person name="Finy P."/>
            <person name="Geml J."/>
            <person name="Haridas S."/>
            <person name="Hughes K."/>
            <person name="Justo A."/>
            <person name="Karasinski D."/>
            <person name="Kautmanova I."/>
            <person name="Kiss B."/>
            <person name="Kocsube S."/>
            <person name="Kotiranta H."/>
            <person name="LaButti K.M."/>
            <person name="Lechner B.E."/>
            <person name="Liimatainen K."/>
            <person name="Lipzen A."/>
            <person name="Lukacs Z."/>
            <person name="Mihaltcheva S."/>
            <person name="Morgado L.N."/>
            <person name="Niskanen T."/>
            <person name="Noordeloos M.E."/>
            <person name="Ohm R.A."/>
            <person name="Ortiz-Santana B."/>
            <person name="Ovrebo C."/>
            <person name="Racz N."/>
            <person name="Riley R."/>
            <person name="Savchenko A."/>
            <person name="Shiryaev A."/>
            <person name="Soop K."/>
            <person name="Spirin V."/>
            <person name="Szebenyi C."/>
            <person name="Tomsovsky M."/>
            <person name="Tulloss R.E."/>
            <person name="Uehling J."/>
            <person name="Grigoriev I.V."/>
            <person name="Vagvolgyi C."/>
            <person name="Papp T."/>
            <person name="Martin F.M."/>
            <person name="Miettinen O."/>
            <person name="Hibbett D.S."/>
            <person name="Nagy L.G."/>
        </authorList>
    </citation>
    <scope>NUCLEOTIDE SEQUENCE [LARGE SCALE GENOMIC DNA]</scope>
    <source>
        <strain evidence="2 3">CBS 962.96</strain>
    </source>
</reference>
<feature type="compositionally biased region" description="Basic and acidic residues" evidence="1">
    <location>
        <begin position="91"/>
        <end position="101"/>
    </location>
</feature>
<dbReference type="AlphaFoldDB" id="A0A4S8MGG3"/>
<evidence type="ECO:0000256" key="1">
    <source>
        <dbReference type="SAM" id="MobiDB-lite"/>
    </source>
</evidence>
<gene>
    <name evidence="2" type="ORF">K435DRAFT_853464</name>
</gene>
<evidence type="ECO:0000313" key="2">
    <source>
        <dbReference type="EMBL" id="THV01763.1"/>
    </source>
</evidence>
<accession>A0A4S8MGG3</accession>
<dbReference type="Proteomes" id="UP000297245">
    <property type="component" value="Unassembled WGS sequence"/>
</dbReference>
<sequence>MVEKESLTNRQWWSDEQYDEYSKARQRWYKEGNSLSFIDIPIHSLIAHMNHVSHFPNPTGFVPLLEVGEDTGSPGTGLEYPASSTAPESTKPLRSDRRGPGDTDVMEELQRAVERSQVREELAGHRMNTLNNELIWVNAEKGILLQRLSDVSFLGICMIQGNLIPLFGHLYQFVDEVLLKIYKATTHVRANEGIPALVALERAVAHLDRCFSFLRRLEVAPVVVDTMHSY</sequence>
<proteinExistence type="predicted"/>
<dbReference type="EMBL" id="ML179085">
    <property type="protein sequence ID" value="THV01763.1"/>
    <property type="molecule type" value="Genomic_DNA"/>
</dbReference>
<evidence type="ECO:0000313" key="3">
    <source>
        <dbReference type="Proteomes" id="UP000297245"/>
    </source>
</evidence>
<keyword evidence="3" id="KW-1185">Reference proteome</keyword>